<proteinExistence type="predicted"/>
<dbReference type="InterPro" id="IPR029058">
    <property type="entry name" value="AB_hydrolase_fold"/>
</dbReference>
<dbReference type="EMBL" id="BAAATZ010000012">
    <property type="protein sequence ID" value="GAA2726935.1"/>
    <property type="molecule type" value="Genomic_DNA"/>
</dbReference>
<accession>A0ABN3U8V6</accession>
<sequence length="259" mass="27782">MPATPVTLTASDGVRIAAWHHAAAHGADPELCLVMGHGFTCHQGMRELQAIAGALNRTAAVCALDYRGHGRSGGLSTVGDHEIHDLEAAVRYAAERHAKVVTVGFSMGASIALRHAALMGGVDAVVSVSSPARWYYRDTVPMRRVHWFVERRLGRAAVRLAKRTRIAPKGWDPIPEAPFEVVGGIACPLLIVHGGRDAFFPPDHGELLYERAADPRELWLEPEMGHAEIATTEALSLRIAQWAARAAAGPLAPEAPRAG</sequence>
<dbReference type="SUPFAM" id="SSF53474">
    <property type="entry name" value="alpha/beta-Hydrolases"/>
    <property type="match status" value="1"/>
</dbReference>
<dbReference type="Proteomes" id="UP001501842">
    <property type="component" value="Unassembled WGS sequence"/>
</dbReference>
<evidence type="ECO:0000259" key="1">
    <source>
        <dbReference type="Pfam" id="PF12146"/>
    </source>
</evidence>
<organism evidence="2 3">
    <name type="scientific">Actinocorallia aurantiaca</name>
    <dbReference type="NCBI Taxonomy" id="46204"/>
    <lineage>
        <taxon>Bacteria</taxon>
        <taxon>Bacillati</taxon>
        <taxon>Actinomycetota</taxon>
        <taxon>Actinomycetes</taxon>
        <taxon>Streptosporangiales</taxon>
        <taxon>Thermomonosporaceae</taxon>
        <taxon>Actinocorallia</taxon>
    </lineage>
</organism>
<dbReference type="Pfam" id="PF12146">
    <property type="entry name" value="Hydrolase_4"/>
    <property type="match status" value="1"/>
</dbReference>
<dbReference type="InterPro" id="IPR022742">
    <property type="entry name" value="Hydrolase_4"/>
</dbReference>
<evidence type="ECO:0000313" key="3">
    <source>
        <dbReference type="Proteomes" id="UP001501842"/>
    </source>
</evidence>
<reference evidence="2 3" key="1">
    <citation type="journal article" date="2019" name="Int. J. Syst. Evol. Microbiol.">
        <title>The Global Catalogue of Microorganisms (GCM) 10K type strain sequencing project: providing services to taxonomists for standard genome sequencing and annotation.</title>
        <authorList>
            <consortium name="The Broad Institute Genomics Platform"/>
            <consortium name="The Broad Institute Genome Sequencing Center for Infectious Disease"/>
            <person name="Wu L."/>
            <person name="Ma J."/>
        </authorList>
    </citation>
    <scope>NUCLEOTIDE SEQUENCE [LARGE SCALE GENOMIC DNA]</scope>
    <source>
        <strain evidence="2 3">JCM 8201</strain>
    </source>
</reference>
<dbReference type="GO" id="GO:0016787">
    <property type="term" value="F:hydrolase activity"/>
    <property type="evidence" value="ECO:0007669"/>
    <property type="project" value="UniProtKB-KW"/>
</dbReference>
<dbReference type="RefSeq" id="WP_344451099.1">
    <property type="nucleotide sequence ID" value="NZ_BAAATZ010000012.1"/>
</dbReference>
<keyword evidence="3" id="KW-1185">Reference proteome</keyword>
<gene>
    <name evidence="2" type="ORF">GCM10010439_31250</name>
</gene>
<dbReference type="Gene3D" id="3.40.50.1820">
    <property type="entry name" value="alpha/beta hydrolase"/>
    <property type="match status" value="1"/>
</dbReference>
<keyword evidence="2" id="KW-0378">Hydrolase</keyword>
<feature type="domain" description="Serine aminopeptidase S33" evidence="1">
    <location>
        <begin position="29"/>
        <end position="160"/>
    </location>
</feature>
<protein>
    <submittedName>
        <fullName evidence="2">Alpha/beta fold hydrolase</fullName>
    </submittedName>
</protein>
<name>A0ABN3U8V6_9ACTN</name>
<evidence type="ECO:0000313" key="2">
    <source>
        <dbReference type="EMBL" id="GAA2726935.1"/>
    </source>
</evidence>
<dbReference type="PANTHER" id="PTHR12277">
    <property type="entry name" value="ALPHA/BETA HYDROLASE DOMAIN-CONTAINING PROTEIN"/>
    <property type="match status" value="1"/>
</dbReference>
<comment type="caution">
    <text evidence="2">The sequence shown here is derived from an EMBL/GenBank/DDBJ whole genome shotgun (WGS) entry which is preliminary data.</text>
</comment>